<comment type="caution">
    <text evidence="2">The sequence shown here is derived from an EMBL/GenBank/DDBJ whole genome shotgun (WGS) entry which is preliminary data.</text>
</comment>
<keyword evidence="1" id="KW-0812">Transmembrane</keyword>
<keyword evidence="1" id="KW-1133">Transmembrane helix</keyword>
<dbReference type="Proteomes" id="UP000294562">
    <property type="component" value="Unassembled WGS sequence"/>
</dbReference>
<organism evidence="2 3">
    <name type="scientific">Meridianimarinicoccus aquatilis</name>
    <dbReference type="NCBI Taxonomy" id="2552766"/>
    <lineage>
        <taxon>Bacteria</taxon>
        <taxon>Pseudomonadati</taxon>
        <taxon>Pseudomonadota</taxon>
        <taxon>Alphaproteobacteria</taxon>
        <taxon>Rhodobacterales</taxon>
        <taxon>Paracoccaceae</taxon>
        <taxon>Meridianimarinicoccus</taxon>
    </lineage>
</organism>
<dbReference type="OrthoDB" id="7848123at2"/>
<dbReference type="RefSeq" id="WP_133343573.1">
    <property type="nucleotide sequence ID" value="NZ_SMZO01000036.1"/>
</dbReference>
<keyword evidence="1" id="KW-0472">Membrane</keyword>
<dbReference type="AlphaFoldDB" id="A0A4R6ATL9"/>
<proteinExistence type="predicted"/>
<dbReference type="NCBIfam" id="TIGR03054">
    <property type="entry name" value="photo_alph_chp1"/>
    <property type="match status" value="1"/>
</dbReference>
<keyword evidence="3" id="KW-1185">Reference proteome</keyword>
<protein>
    <submittedName>
        <fullName evidence="2">Pullulanase</fullName>
    </submittedName>
</protein>
<name>A0A4R6ATL9_9RHOB</name>
<evidence type="ECO:0000313" key="2">
    <source>
        <dbReference type="EMBL" id="TDL86058.1"/>
    </source>
</evidence>
<gene>
    <name evidence="2" type="ORF">E2L05_14220</name>
</gene>
<accession>A0A4R6ATL9</accession>
<dbReference type="EMBL" id="SMZO01000036">
    <property type="protein sequence ID" value="TDL86058.1"/>
    <property type="molecule type" value="Genomic_DNA"/>
</dbReference>
<evidence type="ECO:0000313" key="3">
    <source>
        <dbReference type="Proteomes" id="UP000294562"/>
    </source>
</evidence>
<dbReference type="InterPro" id="IPR017495">
    <property type="entry name" value="PuhC"/>
</dbReference>
<evidence type="ECO:0000256" key="1">
    <source>
        <dbReference type="SAM" id="Phobius"/>
    </source>
</evidence>
<reference evidence="2 3" key="1">
    <citation type="submission" date="2019-03" db="EMBL/GenBank/DDBJ databases">
        <title>Rhodobacteraceae bacterium SM1902, a new member of the family Rhodobacteraceae isolated from Yantai.</title>
        <authorList>
            <person name="Sun Y."/>
        </authorList>
    </citation>
    <scope>NUCLEOTIDE SEQUENCE [LARGE SCALE GENOMIC DNA]</scope>
    <source>
        <strain evidence="2 3">SM1902</strain>
    </source>
</reference>
<sequence length="154" mass="16508">MAFSPENQQRTTMDDAKVPTFLVKTMFGMVLLCLTMVTAHTLLDRPLVATPPTVPAAQERVLYLDGTMGGAATVSAQDGTVIADLSSEEGGFVAGIWRVLQRERAKFGVASDGPVTLVRGTNGRLSLYDPSTNWRADLMGFGAGNARTFARLLD</sequence>
<feature type="transmembrane region" description="Helical" evidence="1">
    <location>
        <begin position="21"/>
        <end position="43"/>
    </location>
</feature>